<reference evidence="1" key="1">
    <citation type="submission" date="2023-03" db="EMBL/GenBank/DDBJ databases">
        <authorList>
            <person name="Steffen K."/>
            <person name="Cardenas P."/>
        </authorList>
    </citation>
    <scope>NUCLEOTIDE SEQUENCE</scope>
</reference>
<dbReference type="AlphaFoldDB" id="A0AA35SKA2"/>
<feature type="non-terminal residue" evidence="1">
    <location>
        <position position="47"/>
    </location>
</feature>
<dbReference type="EMBL" id="CASHTH010002461">
    <property type="protein sequence ID" value="CAI8030171.1"/>
    <property type="molecule type" value="Genomic_DNA"/>
</dbReference>
<accession>A0AA35SKA2</accession>
<evidence type="ECO:0000313" key="2">
    <source>
        <dbReference type="Proteomes" id="UP001174909"/>
    </source>
</evidence>
<protein>
    <submittedName>
        <fullName evidence="1">Uncharacterized protein</fullName>
    </submittedName>
</protein>
<organism evidence="1 2">
    <name type="scientific">Geodia barretti</name>
    <name type="common">Barrett's horny sponge</name>
    <dbReference type="NCBI Taxonomy" id="519541"/>
    <lineage>
        <taxon>Eukaryota</taxon>
        <taxon>Metazoa</taxon>
        <taxon>Porifera</taxon>
        <taxon>Demospongiae</taxon>
        <taxon>Heteroscleromorpha</taxon>
        <taxon>Tetractinellida</taxon>
        <taxon>Astrophorina</taxon>
        <taxon>Geodiidae</taxon>
        <taxon>Geodia</taxon>
    </lineage>
</organism>
<comment type="caution">
    <text evidence="1">The sequence shown here is derived from an EMBL/GenBank/DDBJ whole genome shotgun (WGS) entry which is preliminary data.</text>
</comment>
<sequence>MSTKGKLEVLKRHYQQLGTCSVDTALMIVGKEEVDKKVCEFPTDCME</sequence>
<dbReference type="Proteomes" id="UP001174909">
    <property type="component" value="Unassembled WGS sequence"/>
</dbReference>
<evidence type="ECO:0000313" key="1">
    <source>
        <dbReference type="EMBL" id="CAI8030171.1"/>
    </source>
</evidence>
<name>A0AA35SKA2_GEOBA</name>
<keyword evidence="2" id="KW-1185">Reference proteome</keyword>
<proteinExistence type="predicted"/>
<gene>
    <name evidence="1" type="ORF">GBAR_LOCUS17111</name>
</gene>